<dbReference type="AlphaFoldDB" id="A0A1I1WE96"/>
<proteinExistence type="predicted"/>
<protein>
    <submittedName>
        <fullName evidence="1">Uncharacterized protein</fullName>
    </submittedName>
</protein>
<name>A0A1I1WE96_PSEOC</name>
<organism evidence="1 2">
    <name type="scientific">Pseudomonas straminea</name>
    <dbReference type="NCBI Taxonomy" id="47882"/>
    <lineage>
        <taxon>Bacteria</taxon>
        <taxon>Pseudomonadati</taxon>
        <taxon>Pseudomonadota</taxon>
        <taxon>Gammaproteobacteria</taxon>
        <taxon>Pseudomonadales</taxon>
        <taxon>Pseudomonadaceae</taxon>
        <taxon>Phytopseudomonas</taxon>
    </lineage>
</organism>
<dbReference type="Proteomes" id="UP000243950">
    <property type="component" value="Unassembled WGS sequence"/>
</dbReference>
<accession>A0A1I1WE96</accession>
<dbReference type="EMBL" id="FOMO01000005">
    <property type="protein sequence ID" value="SFD92708.1"/>
    <property type="molecule type" value="Genomic_DNA"/>
</dbReference>
<evidence type="ECO:0000313" key="1">
    <source>
        <dbReference type="EMBL" id="SFD92708.1"/>
    </source>
</evidence>
<evidence type="ECO:0000313" key="2">
    <source>
        <dbReference type="Proteomes" id="UP000243950"/>
    </source>
</evidence>
<dbReference type="RefSeq" id="WP_093504948.1">
    <property type="nucleotide sequence ID" value="NZ_BSSG01000005.1"/>
</dbReference>
<reference evidence="2" key="1">
    <citation type="submission" date="2016-10" db="EMBL/GenBank/DDBJ databases">
        <authorList>
            <person name="Varghese N."/>
            <person name="Submissions S."/>
        </authorList>
    </citation>
    <scope>NUCLEOTIDE SEQUENCE [LARGE SCALE GENOMIC DNA]</scope>
    <source>
        <strain evidence="2">JCM 2783</strain>
    </source>
</reference>
<keyword evidence="2" id="KW-1185">Reference proteome</keyword>
<sequence>MNNGKGAEGRQPGCEVAQLDKEPLTPTERMLIRFYRQLDEGEQAFMRRAIEAMAVRKAGR</sequence>
<gene>
    <name evidence="1" type="ORF">SAMN05216372_105395</name>
</gene>